<accession>A0A1G5AZH6</accession>
<feature type="signal peptide" evidence="1">
    <location>
        <begin position="1"/>
        <end position="29"/>
    </location>
</feature>
<proteinExistence type="predicted"/>
<keyword evidence="3" id="KW-1185">Reference proteome</keyword>
<evidence type="ECO:0000256" key="1">
    <source>
        <dbReference type="SAM" id="SignalP"/>
    </source>
</evidence>
<name>A0A1G5AZH6_9HYPH</name>
<dbReference type="OrthoDB" id="8018563at2"/>
<keyword evidence="1" id="KW-0732">Signal</keyword>
<dbReference type="EMBL" id="FMVJ01000002">
    <property type="protein sequence ID" value="SCX83288.1"/>
    <property type="molecule type" value="Genomic_DNA"/>
</dbReference>
<evidence type="ECO:0008006" key="4">
    <source>
        <dbReference type="Google" id="ProtNLM"/>
    </source>
</evidence>
<dbReference type="Proteomes" id="UP000199569">
    <property type="component" value="Unassembled WGS sequence"/>
</dbReference>
<dbReference type="AlphaFoldDB" id="A0A1G5AZH6"/>
<sequence>MSRFLRLLSSWSFCLSLFLIPAYIPQAAAEVARSPIPAQVVQIDGYPFPAKLAGLVRGLKTDYGTPGLGFSVRYETPGEGWVDIFIYDLGYDLTSSNARQNSIEQRDSALDDIKTAVSAGSYQEAKLITKADANPYAKAHLMITQRGTTRDSFIFITVAKKHFVKIRYTTSARNAEKLAEKFASEYARLLK</sequence>
<reference evidence="2 3" key="1">
    <citation type="submission" date="2016-10" db="EMBL/GenBank/DDBJ databases">
        <authorList>
            <person name="de Groot N.N."/>
        </authorList>
    </citation>
    <scope>NUCLEOTIDE SEQUENCE [LARGE SCALE GENOMIC DNA]</scope>
    <source>
        <strain evidence="2 3">CGMCC 1.7666</strain>
    </source>
</reference>
<feature type="chain" id="PRO_5011700558" description="DUF1795 domain-containing protein" evidence="1">
    <location>
        <begin position="30"/>
        <end position="191"/>
    </location>
</feature>
<evidence type="ECO:0000313" key="3">
    <source>
        <dbReference type="Proteomes" id="UP000199569"/>
    </source>
</evidence>
<gene>
    <name evidence="2" type="ORF">SAMN02927923_00075</name>
</gene>
<evidence type="ECO:0000313" key="2">
    <source>
        <dbReference type="EMBL" id="SCX83288.1"/>
    </source>
</evidence>
<protein>
    <recommendedName>
        <fullName evidence="4">DUF1795 domain-containing protein</fullName>
    </recommendedName>
</protein>
<dbReference type="RefSeq" id="WP_091127964.1">
    <property type="nucleotide sequence ID" value="NZ_FMVJ01000002.1"/>
</dbReference>
<organism evidence="2 3">
    <name type="scientific">Microvirga guangxiensis</name>
    <dbReference type="NCBI Taxonomy" id="549386"/>
    <lineage>
        <taxon>Bacteria</taxon>
        <taxon>Pseudomonadati</taxon>
        <taxon>Pseudomonadota</taxon>
        <taxon>Alphaproteobacteria</taxon>
        <taxon>Hyphomicrobiales</taxon>
        <taxon>Methylobacteriaceae</taxon>
        <taxon>Microvirga</taxon>
    </lineage>
</organism>